<protein>
    <submittedName>
        <fullName evidence="9">Uncharacterized protein</fullName>
    </submittedName>
</protein>
<organism evidence="9">
    <name type="scientific">Cyprideis torosa</name>
    <dbReference type="NCBI Taxonomy" id="163714"/>
    <lineage>
        <taxon>Eukaryota</taxon>
        <taxon>Metazoa</taxon>
        <taxon>Ecdysozoa</taxon>
        <taxon>Arthropoda</taxon>
        <taxon>Crustacea</taxon>
        <taxon>Oligostraca</taxon>
        <taxon>Ostracoda</taxon>
        <taxon>Podocopa</taxon>
        <taxon>Podocopida</taxon>
        <taxon>Cytherocopina</taxon>
        <taxon>Cytheroidea</taxon>
        <taxon>Cytherideidae</taxon>
        <taxon>Cyprideis</taxon>
    </lineage>
</organism>
<feature type="region of interest" description="Disordered" evidence="8">
    <location>
        <begin position="215"/>
        <end position="240"/>
    </location>
</feature>
<gene>
    <name evidence="9" type="ORF">CTOB1V02_LOCUS5248</name>
</gene>
<keyword evidence="7" id="KW-0862">Zinc</keyword>
<dbReference type="CDD" id="cd20339">
    <property type="entry name" value="BRcat_RBR_RNF216"/>
    <property type="match status" value="1"/>
</dbReference>
<dbReference type="InterPro" id="IPR013083">
    <property type="entry name" value="Znf_RING/FYVE/PHD"/>
</dbReference>
<proteinExistence type="predicted"/>
<evidence type="ECO:0000256" key="4">
    <source>
        <dbReference type="ARBA" id="ARBA00022737"/>
    </source>
</evidence>
<keyword evidence="2" id="KW-0808">Transferase</keyword>
<dbReference type="CDD" id="cd20353">
    <property type="entry name" value="Rcat_RBR_RNF216"/>
    <property type="match status" value="1"/>
</dbReference>
<dbReference type="EMBL" id="OB661108">
    <property type="protein sequence ID" value="CAD7227340.1"/>
    <property type="molecule type" value="Genomic_DNA"/>
</dbReference>
<dbReference type="InterPro" id="IPR002867">
    <property type="entry name" value="IBR_dom"/>
</dbReference>
<keyword evidence="6" id="KW-0833">Ubl conjugation pathway</keyword>
<dbReference type="InterPro" id="IPR051628">
    <property type="entry name" value="LUBAC_E3_Ligases"/>
</dbReference>
<sequence length="553" mass="62687">MFPCPDAHIFCQACVRTHISTLIGQGKVEFPCLNPECDAGYPVETLKPLLKQAQFSRLLQRCAAQAVMTAEIPNLVQCPFCDFATIMDNPNDRVFTCLNPECSRESCRLCKEPNHVPLRCEEVEKESEIRARTLVEEKMSEALMRECWQCKKKLIKDEGCNKLTCPCGAKMCYLCREPVKDYSHFSDNDPNKCPVWTDSRIVHAKDVASAATQAKEELKSKGQAANLKYDPTQDLPSAPPDVLAREEARRREQQEFERRFQELSRNFRAQGARALEGVDEALGLAAGPVPQPGLRLQARGNVRAHLQRPPHTTVGLPFLTPFTSLLWRLLWSFRIRSESHLCVQLARNTSVCEQQLLQCEVKVTADLWMTQRSARIDLWEQGCGVVREFGNSDASSQDESEMPPQPVVPKTLQLPPNAILIRRFRINIAPPPNAPMLKHRCSPMPAGLTSLRLTVAPIDLVKSEKDVKFLETPEPKRMSSRWLQEEKEDEQVPDPNTRTFESGYTYSSKSVVPTRITTYDGPSVSPPERRSIENDRRFEFDTARSSTQRTAYK</sequence>
<dbReference type="OrthoDB" id="10009520at2759"/>
<dbReference type="SUPFAM" id="SSF57850">
    <property type="entry name" value="RING/U-box"/>
    <property type="match status" value="3"/>
</dbReference>
<dbReference type="Gene3D" id="3.30.40.10">
    <property type="entry name" value="Zinc/RING finger domain, C3HC4 (zinc finger)"/>
    <property type="match status" value="1"/>
</dbReference>
<dbReference type="AlphaFoldDB" id="A0A7R8WBG6"/>
<feature type="compositionally biased region" description="Polar residues" evidence="8">
    <location>
        <begin position="543"/>
        <end position="553"/>
    </location>
</feature>
<dbReference type="PANTHER" id="PTHR22770:SF47">
    <property type="entry name" value="E3 UBIQUITIN-PROTEIN LIGASE RNF216"/>
    <property type="match status" value="1"/>
</dbReference>
<evidence type="ECO:0000256" key="1">
    <source>
        <dbReference type="ARBA" id="ARBA00004906"/>
    </source>
</evidence>
<dbReference type="InterPro" id="IPR047545">
    <property type="entry name" value="BRcat_RBR_RNF216"/>
</dbReference>
<keyword evidence="3" id="KW-0479">Metal-binding</keyword>
<evidence type="ECO:0000313" key="9">
    <source>
        <dbReference type="EMBL" id="CAD7227340.1"/>
    </source>
</evidence>
<dbReference type="InterPro" id="IPR044066">
    <property type="entry name" value="TRIAD_supradom"/>
</dbReference>
<dbReference type="InterPro" id="IPR047546">
    <property type="entry name" value="Rcat_RBR_RNF216"/>
</dbReference>
<evidence type="ECO:0000256" key="5">
    <source>
        <dbReference type="ARBA" id="ARBA00022771"/>
    </source>
</evidence>
<comment type="pathway">
    <text evidence="1">Protein modification; protein ubiquitination.</text>
</comment>
<name>A0A7R8WBG6_9CRUS</name>
<feature type="compositionally biased region" description="Basic and acidic residues" evidence="8">
    <location>
        <begin position="527"/>
        <end position="542"/>
    </location>
</feature>
<dbReference type="SMART" id="SM00647">
    <property type="entry name" value="IBR"/>
    <property type="match status" value="1"/>
</dbReference>
<evidence type="ECO:0000256" key="2">
    <source>
        <dbReference type="ARBA" id="ARBA00022679"/>
    </source>
</evidence>
<feature type="compositionally biased region" description="Polar residues" evidence="8">
    <location>
        <begin position="494"/>
        <end position="503"/>
    </location>
</feature>
<evidence type="ECO:0000256" key="7">
    <source>
        <dbReference type="ARBA" id="ARBA00022833"/>
    </source>
</evidence>
<dbReference type="Pfam" id="PF26200">
    <property type="entry name" value="Rcat_RNF216"/>
    <property type="match status" value="1"/>
</dbReference>
<evidence type="ECO:0000256" key="8">
    <source>
        <dbReference type="SAM" id="MobiDB-lite"/>
    </source>
</evidence>
<reference evidence="9" key="1">
    <citation type="submission" date="2020-11" db="EMBL/GenBank/DDBJ databases">
        <authorList>
            <person name="Tran Van P."/>
        </authorList>
    </citation>
    <scope>NUCLEOTIDE SEQUENCE</scope>
</reference>
<dbReference type="GO" id="GO:0016740">
    <property type="term" value="F:transferase activity"/>
    <property type="evidence" value="ECO:0007669"/>
    <property type="project" value="UniProtKB-KW"/>
</dbReference>
<dbReference type="PROSITE" id="PS51873">
    <property type="entry name" value="TRIAD"/>
    <property type="match status" value="1"/>
</dbReference>
<feature type="region of interest" description="Disordered" evidence="8">
    <location>
        <begin position="390"/>
        <end position="409"/>
    </location>
</feature>
<dbReference type="Gene3D" id="1.20.120.1750">
    <property type="match status" value="1"/>
</dbReference>
<accession>A0A7R8WBG6</accession>
<feature type="region of interest" description="Disordered" evidence="8">
    <location>
        <begin position="517"/>
        <end position="553"/>
    </location>
</feature>
<evidence type="ECO:0000256" key="6">
    <source>
        <dbReference type="ARBA" id="ARBA00022786"/>
    </source>
</evidence>
<keyword evidence="5" id="KW-0863">Zinc-finger</keyword>
<evidence type="ECO:0000256" key="3">
    <source>
        <dbReference type="ARBA" id="ARBA00022723"/>
    </source>
</evidence>
<dbReference type="PANTHER" id="PTHR22770">
    <property type="entry name" value="UBIQUITIN CONJUGATING ENZYME 7 INTERACTING PROTEIN-RELATED"/>
    <property type="match status" value="1"/>
</dbReference>
<keyword evidence="4" id="KW-0677">Repeat</keyword>
<dbReference type="GO" id="GO:0008270">
    <property type="term" value="F:zinc ion binding"/>
    <property type="evidence" value="ECO:0007669"/>
    <property type="project" value="UniProtKB-KW"/>
</dbReference>
<feature type="region of interest" description="Disordered" evidence="8">
    <location>
        <begin position="472"/>
        <end position="503"/>
    </location>
</feature>